<dbReference type="InterPro" id="IPR038351">
    <property type="entry name" value="MCD_N_sf"/>
</dbReference>
<reference evidence="3 4" key="1">
    <citation type="submission" date="2019-12" db="EMBL/GenBank/DDBJ databases">
        <title>Nitratireductor arenosus sp. nov., Isolated from sea sand, Jeju island, South Korea.</title>
        <authorList>
            <person name="Kim W."/>
        </authorList>
    </citation>
    <scope>NUCLEOTIDE SEQUENCE [LARGE SCALE GENOMIC DNA]</scope>
    <source>
        <strain evidence="3 4">CAU 1489</strain>
    </source>
</reference>
<dbReference type="InterPro" id="IPR007956">
    <property type="entry name" value="Malonyl_CoA_deC_C"/>
</dbReference>
<feature type="domain" description="Malonyl-CoA decarboxylase N-terminal" evidence="2">
    <location>
        <begin position="84"/>
        <end position="162"/>
    </location>
</feature>
<feature type="domain" description="Malonyl-CoA decarboxylase C-terminal" evidence="1">
    <location>
        <begin position="165"/>
        <end position="407"/>
    </location>
</feature>
<gene>
    <name evidence="3" type="ORF">GN330_04810</name>
</gene>
<keyword evidence="4" id="KW-1185">Reference proteome</keyword>
<evidence type="ECO:0000259" key="1">
    <source>
        <dbReference type="Pfam" id="PF05292"/>
    </source>
</evidence>
<dbReference type="AlphaFoldDB" id="A0A844QFK6"/>
<dbReference type="Gene3D" id="1.20.140.90">
    <property type="entry name" value="Malonyl-CoA decarboxylase, oligemerization domain"/>
    <property type="match status" value="1"/>
</dbReference>
<dbReference type="InterPro" id="IPR038917">
    <property type="entry name" value="Malonyl_CoA_deC"/>
</dbReference>
<dbReference type="Pfam" id="PF05292">
    <property type="entry name" value="MCD"/>
    <property type="match status" value="1"/>
</dbReference>
<accession>A0A844QFK6</accession>
<organism evidence="3 4">
    <name type="scientific">Nitratireductor arenosus</name>
    <dbReference type="NCBI Taxonomy" id="2682096"/>
    <lineage>
        <taxon>Bacteria</taxon>
        <taxon>Pseudomonadati</taxon>
        <taxon>Pseudomonadota</taxon>
        <taxon>Alphaproteobacteria</taxon>
        <taxon>Hyphomicrobiales</taxon>
        <taxon>Phyllobacteriaceae</taxon>
        <taxon>Nitratireductor</taxon>
    </lineage>
</organism>
<dbReference type="Pfam" id="PF17408">
    <property type="entry name" value="MCD_N"/>
    <property type="match status" value="1"/>
</dbReference>
<dbReference type="Gene3D" id="3.40.630.150">
    <property type="entry name" value="Malonyl-CoA decarboxylase, catalytic domain"/>
    <property type="match status" value="1"/>
</dbReference>
<dbReference type="InterPro" id="IPR042303">
    <property type="entry name" value="Malonyl_CoA_deC_C_sf"/>
</dbReference>
<evidence type="ECO:0000313" key="3">
    <source>
        <dbReference type="EMBL" id="MVA96569.1"/>
    </source>
</evidence>
<name>A0A844QFK6_9HYPH</name>
<dbReference type="PANTHER" id="PTHR28641:SF1">
    <property type="entry name" value="MALONYL-COA DECARBOXYLASE, MITOCHONDRIAL"/>
    <property type="match status" value="1"/>
</dbReference>
<dbReference type="PANTHER" id="PTHR28641">
    <property type="match status" value="1"/>
</dbReference>
<evidence type="ECO:0000313" key="4">
    <source>
        <dbReference type="Proteomes" id="UP000463224"/>
    </source>
</evidence>
<dbReference type="RefSeq" id="WP_156711498.1">
    <property type="nucleotide sequence ID" value="NZ_WPHG01000001.1"/>
</dbReference>
<protein>
    <submittedName>
        <fullName evidence="3">MCD, Malonyl-CoA decarboxylase MCD</fullName>
    </submittedName>
</protein>
<comment type="caution">
    <text evidence="3">The sequence shown here is derived from an EMBL/GenBank/DDBJ whole genome shotgun (WGS) entry which is preliminary data.</text>
</comment>
<dbReference type="InterPro" id="IPR035372">
    <property type="entry name" value="MCD_N"/>
</dbReference>
<dbReference type="Proteomes" id="UP000463224">
    <property type="component" value="Unassembled WGS sequence"/>
</dbReference>
<dbReference type="GO" id="GO:0006633">
    <property type="term" value="P:fatty acid biosynthetic process"/>
    <property type="evidence" value="ECO:0007669"/>
    <property type="project" value="InterPro"/>
</dbReference>
<evidence type="ECO:0000259" key="2">
    <source>
        <dbReference type="Pfam" id="PF17408"/>
    </source>
</evidence>
<proteinExistence type="predicted"/>
<sequence length="443" mass="49173">MNLHNLRYLLATIISARTASRRRRVTVGSAQALVARCLTLASGQHDGTRVVEAEDILAGYRSLDEAAKFDFLCRLATVLEPALPQLEETIALFLRQPGPEAARAVHAAATPPRHLLFSRLNEAEDGTAELAAMRATILSSLDEHTALAPLEADLRYLLSGWFNRAFLVLQRIDWSSPANVLMHIINYEAVHEIKDWDDLRRRIDPPDRACFAFFHPLLADDPLIFVEVALTRDIPTAVNDLLDESRTVLDRENANCAVFYSISNCQPGLRGISFGDTLIKRVITEIASSAPHIDTFVTLSPMPGFRRWLSAQAEANDRAASAVVGALETATERSLSTDDRDGIRNAVLCCGARYLLEARRGDGQPVDSVARFHLGNGARIEQLHWPADRSQKGWSRSFGLMVSYRYEPSELETNRQRYRKQGVVASTATIGRLAGYANQRRSA</sequence>
<dbReference type="EMBL" id="WPHG01000001">
    <property type="protein sequence ID" value="MVA96569.1"/>
    <property type="molecule type" value="Genomic_DNA"/>
</dbReference>
<dbReference type="GO" id="GO:0050080">
    <property type="term" value="F:malonyl-CoA decarboxylase activity"/>
    <property type="evidence" value="ECO:0007669"/>
    <property type="project" value="InterPro"/>
</dbReference>